<name>A0A8J2R2J5_9NEOP</name>
<evidence type="ECO:0000313" key="2">
    <source>
        <dbReference type="Proteomes" id="UP000789524"/>
    </source>
</evidence>
<organism evidence="1 2">
    <name type="scientific">Danaus chrysippus</name>
    <name type="common">African queen</name>
    <dbReference type="NCBI Taxonomy" id="151541"/>
    <lineage>
        <taxon>Eukaryota</taxon>
        <taxon>Metazoa</taxon>
        <taxon>Ecdysozoa</taxon>
        <taxon>Arthropoda</taxon>
        <taxon>Hexapoda</taxon>
        <taxon>Insecta</taxon>
        <taxon>Pterygota</taxon>
        <taxon>Neoptera</taxon>
        <taxon>Endopterygota</taxon>
        <taxon>Lepidoptera</taxon>
        <taxon>Glossata</taxon>
        <taxon>Ditrysia</taxon>
        <taxon>Papilionoidea</taxon>
        <taxon>Nymphalidae</taxon>
        <taxon>Danainae</taxon>
        <taxon>Danaini</taxon>
        <taxon>Danaina</taxon>
        <taxon>Danaus</taxon>
        <taxon>Anosia</taxon>
    </lineage>
</organism>
<sequence length="140" mass="15413">MDTRHDRCCAKNNCFEITLLQRFVAFNGFNCFVMWDIVDDGLTDREIRTEMSGFASDGVCSDWLNHEETRSRSQLTSWREECGKHGPGEEGGGGGGRRKYIYIYTLHDGVGGFSTLFPGITGGGGRTVTVVLVHVSAAVL</sequence>
<dbReference type="EMBL" id="CAKASE010000078">
    <property type="protein sequence ID" value="CAG9579112.1"/>
    <property type="molecule type" value="Genomic_DNA"/>
</dbReference>
<comment type="caution">
    <text evidence="1">The sequence shown here is derived from an EMBL/GenBank/DDBJ whole genome shotgun (WGS) entry which is preliminary data.</text>
</comment>
<reference evidence="1" key="1">
    <citation type="submission" date="2021-09" db="EMBL/GenBank/DDBJ databases">
        <authorList>
            <person name="Martin H S."/>
        </authorList>
    </citation>
    <scope>NUCLEOTIDE SEQUENCE</scope>
</reference>
<proteinExistence type="predicted"/>
<dbReference type="AlphaFoldDB" id="A0A8J2R2J5"/>
<gene>
    <name evidence="1" type="ORF">DCHRY22_LOCUS13090</name>
</gene>
<accession>A0A8J2R2J5</accession>
<evidence type="ECO:0000313" key="1">
    <source>
        <dbReference type="EMBL" id="CAG9579112.1"/>
    </source>
</evidence>
<keyword evidence="2" id="KW-1185">Reference proteome</keyword>
<protein>
    <submittedName>
        <fullName evidence="1">(African queen) hypothetical protein</fullName>
    </submittedName>
</protein>
<dbReference type="Proteomes" id="UP000789524">
    <property type="component" value="Unassembled WGS sequence"/>
</dbReference>